<dbReference type="InterPro" id="IPR020816">
    <property type="entry name" value="Histone-like_DNA-bd_CS"/>
</dbReference>
<dbReference type="PRINTS" id="PR01727">
    <property type="entry name" value="DNABINDINGHU"/>
</dbReference>
<dbReference type="GO" id="GO:0030527">
    <property type="term" value="F:structural constituent of chromatin"/>
    <property type="evidence" value="ECO:0007669"/>
    <property type="project" value="InterPro"/>
</dbReference>
<evidence type="ECO:0000313" key="3">
    <source>
        <dbReference type="EMBL" id="MPM00575.1"/>
    </source>
</evidence>
<dbReference type="Pfam" id="PF00216">
    <property type="entry name" value="Bac_DNA_binding"/>
    <property type="match status" value="1"/>
</dbReference>
<dbReference type="PANTHER" id="PTHR33175:SF3">
    <property type="entry name" value="DNA-BINDING PROTEIN HU-BETA"/>
    <property type="match status" value="1"/>
</dbReference>
<proteinExistence type="predicted"/>
<dbReference type="GO" id="GO:0003677">
    <property type="term" value="F:DNA binding"/>
    <property type="evidence" value="ECO:0007669"/>
    <property type="project" value="UniProtKB-KW"/>
</dbReference>
<name>A0A644W9S7_9ZZZZ</name>
<feature type="region of interest" description="Disordered" evidence="2">
    <location>
        <begin position="65"/>
        <end position="91"/>
    </location>
</feature>
<dbReference type="AlphaFoldDB" id="A0A644W9S7"/>
<accession>A0A644W9S7</accession>
<dbReference type="PROSITE" id="PS00045">
    <property type="entry name" value="HISTONE_LIKE"/>
    <property type="match status" value="1"/>
</dbReference>
<dbReference type="InterPro" id="IPR010992">
    <property type="entry name" value="IHF-like_DNA-bd_dom_sf"/>
</dbReference>
<gene>
    <name evidence="3" type="primary">hup_12</name>
    <name evidence="3" type="ORF">SDC9_46802</name>
</gene>
<comment type="caution">
    <text evidence="3">The sequence shown here is derived from an EMBL/GenBank/DDBJ whole genome shotgun (WGS) entry which is preliminary data.</text>
</comment>
<evidence type="ECO:0000256" key="1">
    <source>
        <dbReference type="ARBA" id="ARBA00023125"/>
    </source>
</evidence>
<dbReference type="PANTHER" id="PTHR33175">
    <property type="entry name" value="DNA-BINDING PROTEIN HU"/>
    <property type="match status" value="1"/>
</dbReference>
<keyword evidence="1 3" id="KW-0238">DNA-binding</keyword>
<dbReference type="CDD" id="cd13831">
    <property type="entry name" value="HU"/>
    <property type="match status" value="1"/>
</dbReference>
<dbReference type="InterPro" id="IPR000119">
    <property type="entry name" value="Hist_DNA-bd"/>
</dbReference>
<organism evidence="3">
    <name type="scientific">bioreactor metagenome</name>
    <dbReference type="NCBI Taxonomy" id="1076179"/>
    <lineage>
        <taxon>unclassified sequences</taxon>
        <taxon>metagenomes</taxon>
        <taxon>ecological metagenomes</taxon>
    </lineage>
</organism>
<dbReference type="Gene3D" id="4.10.520.10">
    <property type="entry name" value="IHF-like DNA-binding proteins"/>
    <property type="match status" value="1"/>
</dbReference>
<dbReference type="EMBL" id="VSSQ01000739">
    <property type="protein sequence ID" value="MPM00575.1"/>
    <property type="molecule type" value="Genomic_DNA"/>
</dbReference>
<protein>
    <submittedName>
        <fullName evidence="3">DNA-binding protein HU</fullName>
    </submittedName>
</protein>
<dbReference type="SMART" id="SM00411">
    <property type="entry name" value="BHL"/>
    <property type="match status" value="1"/>
</dbReference>
<sequence>MNKDQLVRKVANTTGETISKSETIIDATLDTVVDTLAAGESVKIIGFGQFEVKERAARLGRNPKTNEEVHIPPARKPVFKPGKFMKDAVNK</sequence>
<reference evidence="3" key="1">
    <citation type="submission" date="2019-08" db="EMBL/GenBank/DDBJ databases">
        <authorList>
            <person name="Kucharzyk K."/>
            <person name="Murdoch R.W."/>
            <person name="Higgins S."/>
            <person name="Loffler F."/>
        </authorList>
    </citation>
    <scope>NUCLEOTIDE SEQUENCE</scope>
</reference>
<dbReference type="SUPFAM" id="SSF47729">
    <property type="entry name" value="IHF-like DNA-binding proteins"/>
    <property type="match status" value="1"/>
</dbReference>
<evidence type="ECO:0000256" key="2">
    <source>
        <dbReference type="SAM" id="MobiDB-lite"/>
    </source>
</evidence>